<keyword evidence="1" id="KW-0812">Transmembrane</keyword>
<dbReference type="Proteomes" id="UP000516437">
    <property type="component" value="Chromosome 7"/>
</dbReference>
<evidence type="ECO:0000313" key="2">
    <source>
        <dbReference type="EMBL" id="KAB1207603.1"/>
    </source>
</evidence>
<dbReference type="EMBL" id="RXIC02000025">
    <property type="protein sequence ID" value="KAB1207603.1"/>
    <property type="molecule type" value="Genomic_DNA"/>
</dbReference>
<protein>
    <submittedName>
        <fullName evidence="2">Uncharacterized protein</fullName>
    </submittedName>
</protein>
<keyword evidence="1" id="KW-1133">Transmembrane helix</keyword>
<evidence type="ECO:0000313" key="3">
    <source>
        <dbReference type="Proteomes" id="UP000516437"/>
    </source>
</evidence>
<dbReference type="AlphaFoldDB" id="A0A6A1V4E7"/>
<gene>
    <name evidence="2" type="ORF">CJ030_MR7G022905</name>
</gene>
<sequence length="144" mass="16361">MPSRLTMMRLCRQGGFVRQQFVETGRGKFSACDSANSVDLTLSLEKLEQPDLRVHWLLNLQVLKSVLKGMHAIWFHRWLTLILSLIGKLKLSLLLFGLFYVSILCGVSSVFRERAISSLVSLQAGECLRITRKLVLCLIFLPIL</sequence>
<feature type="transmembrane region" description="Helical" evidence="1">
    <location>
        <begin position="93"/>
        <end position="111"/>
    </location>
</feature>
<proteinExistence type="predicted"/>
<reference evidence="2 3" key="1">
    <citation type="journal article" date="2019" name="Plant Biotechnol. J.">
        <title>The red bayberry genome and genetic basis of sex determination.</title>
        <authorList>
            <person name="Jia H.M."/>
            <person name="Jia H.J."/>
            <person name="Cai Q.L."/>
            <person name="Wang Y."/>
            <person name="Zhao H.B."/>
            <person name="Yang W.F."/>
            <person name="Wang G.Y."/>
            <person name="Li Y.H."/>
            <person name="Zhan D.L."/>
            <person name="Shen Y.T."/>
            <person name="Niu Q.F."/>
            <person name="Chang L."/>
            <person name="Qiu J."/>
            <person name="Zhao L."/>
            <person name="Xie H.B."/>
            <person name="Fu W.Y."/>
            <person name="Jin J."/>
            <person name="Li X.W."/>
            <person name="Jiao Y."/>
            <person name="Zhou C.C."/>
            <person name="Tu T."/>
            <person name="Chai C.Y."/>
            <person name="Gao J.L."/>
            <person name="Fan L.J."/>
            <person name="van de Weg E."/>
            <person name="Wang J.Y."/>
            <person name="Gao Z.S."/>
        </authorList>
    </citation>
    <scope>NUCLEOTIDE SEQUENCE [LARGE SCALE GENOMIC DNA]</scope>
    <source>
        <tissue evidence="2">Leaves</tissue>
    </source>
</reference>
<organism evidence="2 3">
    <name type="scientific">Morella rubra</name>
    <name type="common">Chinese bayberry</name>
    <dbReference type="NCBI Taxonomy" id="262757"/>
    <lineage>
        <taxon>Eukaryota</taxon>
        <taxon>Viridiplantae</taxon>
        <taxon>Streptophyta</taxon>
        <taxon>Embryophyta</taxon>
        <taxon>Tracheophyta</taxon>
        <taxon>Spermatophyta</taxon>
        <taxon>Magnoliopsida</taxon>
        <taxon>eudicotyledons</taxon>
        <taxon>Gunneridae</taxon>
        <taxon>Pentapetalae</taxon>
        <taxon>rosids</taxon>
        <taxon>fabids</taxon>
        <taxon>Fagales</taxon>
        <taxon>Myricaceae</taxon>
        <taxon>Morella</taxon>
    </lineage>
</organism>
<accession>A0A6A1V4E7</accession>
<keyword evidence="1" id="KW-0472">Membrane</keyword>
<name>A0A6A1V4E7_9ROSI</name>
<comment type="caution">
    <text evidence="2">The sequence shown here is derived from an EMBL/GenBank/DDBJ whole genome shotgun (WGS) entry which is preliminary data.</text>
</comment>
<evidence type="ECO:0000256" key="1">
    <source>
        <dbReference type="SAM" id="Phobius"/>
    </source>
</evidence>
<keyword evidence="3" id="KW-1185">Reference proteome</keyword>